<dbReference type="GO" id="GO:0005524">
    <property type="term" value="F:ATP binding"/>
    <property type="evidence" value="ECO:0007669"/>
    <property type="project" value="InterPro"/>
</dbReference>
<protein>
    <recommendedName>
        <fullName evidence="1">Protein kinase domain-containing protein</fullName>
    </recommendedName>
</protein>
<dbReference type="InterPro" id="IPR011009">
    <property type="entry name" value="Kinase-like_dom_sf"/>
</dbReference>
<evidence type="ECO:0000259" key="1">
    <source>
        <dbReference type="PROSITE" id="PS50011"/>
    </source>
</evidence>
<dbReference type="PROSITE" id="PS50011">
    <property type="entry name" value="PROTEIN_KINASE_DOM"/>
    <property type="match status" value="1"/>
</dbReference>
<keyword evidence="3" id="KW-1185">Reference proteome</keyword>
<dbReference type="Gene3D" id="1.10.510.10">
    <property type="entry name" value="Transferase(Phosphotransferase) domain 1"/>
    <property type="match status" value="1"/>
</dbReference>
<sequence length="158" mass="17697">MVYGVDYSTIKIIDFGECRRLDPHQTFVGSPIPTGTDEYAPPEQIRDGPLYIIHFKSDIFALGSILVDIYGGNHQSSCEGAKEKCDFQTVPTDAMFDLMKKSMSGVHSNRPTIEEMFCEVKNRILAIDPADPHVPRLDYDVSKINISNDASLRRTLSL</sequence>
<dbReference type="AlphaFoldDB" id="A0A1E7FHK6"/>
<dbReference type="Pfam" id="PF00069">
    <property type="entry name" value="Pkinase"/>
    <property type="match status" value="1"/>
</dbReference>
<evidence type="ECO:0000313" key="3">
    <source>
        <dbReference type="Proteomes" id="UP000095751"/>
    </source>
</evidence>
<dbReference type="Proteomes" id="UP000095751">
    <property type="component" value="Unassembled WGS sequence"/>
</dbReference>
<feature type="domain" description="Protein kinase" evidence="1">
    <location>
        <begin position="1"/>
        <end position="125"/>
    </location>
</feature>
<organism evidence="2 3">
    <name type="scientific">Fragilariopsis cylindrus CCMP1102</name>
    <dbReference type="NCBI Taxonomy" id="635003"/>
    <lineage>
        <taxon>Eukaryota</taxon>
        <taxon>Sar</taxon>
        <taxon>Stramenopiles</taxon>
        <taxon>Ochrophyta</taxon>
        <taxon>Bacillariophyta</taxon>
        <taxon>Bacillariophyceae</taxon>
        <taxon>Bacillariophycidae</taxon>
        <taxon>Bacillariales</taxon>
        <taxon>Bacillariaceae</taxon>
        <taxon>Fragilariopsis</taxon>
    </lineage>
</organism>
<evidence type="ECO:0000313" key="2">
    <source>
        <dbReference type="EMBL" id="OEU17627.1"/>
    </source>
</evidence>
<dbReference type="SUPFAM" id="SSF56112">
    <property type="entry name" value="Protein kinase-like (PK-like)"/>
    <property type="match status" value="1"/>
</dbReference>
<proteinExistence type="predicted"/>
<gene>
    <name evidence="2" type="ORF">FRACYDRAFT_238051</name>
</gene>
<name>A0A1E7FHK6_9STRA</name>
<dbReference type="GO" id="GO:0004672">
    <property type="term" value="F:protein kinase activity"/>
    <property type="evidence" value="ECO:0007669"/>
    <property type="project" value="InterPro"/>
</dbReference>
<dbReference type="KEGG" id="fcy:FRACYDRAFT_238051"/>
<dbReference type="InterPro" id="IPR000719">
    <property type="entry name" value="Prot_kinase_dom"/>
</dbReference>
<dbReference type="InParanoid" id="A0A1E7FHK6"/>
<accession>A0A1E7FHK6</accession>
<dbReference type="EMBL" id="KV784357">
    <property type="protein sequence ID" value="OEU17627.1"/>
    <property type="molecule type" value="Genomic_DNA"/>
</dbReference>
<reference evidence="2 3" key="1">
    <citation type="submission" date="2016-09" db="EMBL/GenBank/DDBJ databases">
        <title>Extensive genetic diversity and differential bi-allelic expression allows diatom success in the polar Southern Ocean.</title>
        <authorList>
            <consortium name="DOE Joint Genome Institute"/>
            <person name="Mock T."/>
            <person name="Otillar R.P."/>
            <person name="Strauss J."/>
            <person name="Dupont C."/>
            <person name="Frickenhaus S."/>
            <person name="Maumus F."/>
            <person name="Mcmullan M."/>
            <person name="Sanges R."/>
            <person name="Schmutz J."/>
            <person name="Toseland A."/>
            <person name="Valas R."/>
            <person name="Veluchamy A."/>
            <person name="Ward B.J."/>
            <person name="Allen A."/>
            <person name="Barry K."/>
            <person name="Falciatore A."/>
            <person name="Ferrante M."/>
            <person name="Fortunato A.E."/>
            <person name="Gloeckner G."/>
            <person name="Gruber A."/>
            <person name="Hipkin R."/>
            <person name="Janech M."/>
            <person name="Kroth P."/>
            <person name="Leese F."/>
            <person name="Lindquist E."/>
            <person name="Lyon B.R."/>
            <person name="Martin J."/>
            <person name="Mayer C."/>
            <person name="Parker M."/>
            <person name="Quesneville H."/>
            <person name="Raymond J."/>
            <person name="Uhlig C."/>
            <person name="Valentin K.U."/>
            <person name="Worden A.Z."/>
            <person name="Armbrust E.V."/>
            <person name="Bowler C."/>
            <person name="Green B."/>
            <person name="Moulton V."/>
            <person name="Van Oosterhout C."/>
            <person name="Grigoriev I."/>
        </authorList>
    </citation>
    <scope>NUCLEOTIDE SEQUENCE [LARGE SCALE GENOMIC DNA]</scope>
    <source>
        <strain evidence="2 3">CCMP1102</strain>
    </source>
</reference>